<reference evidence="1 2" key="1">
    <citation type="submission" date="2024-06" db="EMBL/GenBank/DDBJ databases">
        <authorList>
            <person name="Kaempfer P."/>
            <person name="Viver T."/>
        </authorList>
    </citation>
    <scope>NUCLEOTIDE SEQUENCE [LARGE SCALE GENOMIC DNA]</scope>
    <source>
        <strain evidence="1 2">ST-64</strain>
    </source>
</reference>
<proteinExistence type="predicted"/>
<dbReference type="Proteomes" id="UP001629244">
    <property type="component" value="Unassembled WGS sequence"/>
</dbReference>
<organism evidence="1 2">
    <name type="scientific">Sphingomonas plantiphila</name>
    <dbReference type="NCBI Taxonomy" id="3163295"/>
    <lineage>
        <taxon>Bacteria</taxon>
        <taxon>Pseudomonadati</taxon>
        <taxon>Pseudomonadota</taxon>
        <taxon>Alphaproteobacteria</taxon>
        <taxon>Sphingomonadales</taxon>
        <taxon>Sphingomonadaceae</taxon>
        <taxon>Sphingomonas</taxon>
    </lineage>
</organism>
<name>A0ABW8YQD1_9SPHN</name>
<gene>
    <name evidence="1" type="ORF">ABS767_10430</name>
</gene>
<accession>A0ABW8YQD1</accession>
<dbReference type="RefSeq" id="WP_408078287.1">
    <property type="nucleotide sequence ID" value="NZ_JBELQC010000001.1"/>
</dbReference>
<keyword evidence="2" id="KW-1185">Reference proteome</keyword>
<evidence type="ECO:0000313" key="1">
    <source>
        <dbReference type="EMBL" id="MFL9841380.1"/>
    </source>
</evidence>
<evidence type="ECO:0000313" key="2">
    <source>
        <dbReference type="Proteomes" id="UP001629244"/>
    </source>
</evidence>
<protein>
    <submittedName>
        <fullName evidence="1">Regulatory protein RecX</fullName>
    </submittedName>
</protein>
<comment type="caution">
    <text evidence="1">The sequence shown here is derived from an EMBL/GenBank/DDBJ whole genome shotgun (WGS) entry which is preliminary data.</text>
</comment>
<sequence>MRSSRRPIPPLDRASLDRLALRYVERFATTRGKLTAYLARKIRERGWDGEPADPQAIAERFAELGYINDRLYAESKAAAMARRGLGARRVGEALRHAGIEGDDAEAVAPQVEERAEETALAFARRRRIGPYATAVADREAIAKQVAAMVRAGHSPALAWRIARMEPDADVDGLI</sequence>
<dbReference type="EMBL" id="JBELQC010000001">
    <property type="protein sequence ID" value="MFL9841380.1"/>
    <property type="molecule type" value="Genomic_DNA"/>
</dbReference>